<dbReference type="GO" id="GO:0016491">
    <property type="term" value="F:oxidoreductase activity"/>
    <property type="evidence" value="ECO:0007669"/>
    <property type="project" value="UniProtKB-KW"/>
</dbReference>
<dbReference type="InterPro" id="IPR002347">
    <property type="entry name" value="SDR_fam"/>
</dbReference>
<dbReference type="PANTHER" id="PTHR43639">
    <property type="entry name" value="OXIDOREDUCTASE, SHORT-CHAIN DEHYDROGENASE/REDUCTASE FAMILY (AFU_ORTHOLOGUE AFUA_5G02870)"/>
    <property type="match status" value="1"/>
</dbReference>
<keyword evidence="2" id="KW-0560">Oxidoreductase</keyword>
<reference evidence="3 4" key="1">
    <citation type="submission" date="2019-06" db="EMBL/GenBank/DDBJ databases">
        <title>Rhodococcus spaelei sp. nov., isolated from a cave.</title>
        <authorList>
            <person name="Lee S.D."/>
        </authorList>
    </citation>
    <scope>NUCLEOTIDE SEQUENCE [LARGE SCALE GENOMIC DNA]</scope>
    <source>
        <strain evidence="3 4">C9-5</strain>
    </source>
</reference>
<proteinExistence type="inferred from homology"/>
<gene>
    <name evidence="3" type="ORF">FK531_03540</name>
</gene>
<dbReference type="RefSeq" id="WP_142095214.1">
    <property type="nucleotide sequence ID" value="NZ_VIGH01000001.1"/>
</dbReference>
<accession>A0A541BS15</accession>
<evidence type="ECO:0000256" key="1">
    <source>
        <dbReference type="ARBA" id="ARBA00006484"/>
    </source>
</evidence>
<comment type="similarity">
    <text evidence="1">Belongs to the short-chain dehydrogenases/reductases (SDR) family.</text>
</comment>
<protein>
    <submittedName>
        <fullName evidence="3">SDR family oxidoreductase</fullName>
    </submittedName>
</protein>
<dbReference type="OrthoDB" id="517007at2"/>
<organism evidence="3 4">
    <name type="scientific">Rhodococcus spelaei</name>
    <dbReference type="NCBI Taxonomy" id="2546320"/>
    <lineage>
        <taxon>Bacteria</taxon>
        <taxon>Bacillati</taxon>
        <taxon>Actinomycetota</taxon>
        <taxon>Actinomycetes</taxon>
        <taxon>Mycobacteriales</taxon>
        <taxon>Nocardiaceae</taxon>
        <taxon>Rhodococcus</taxon>
    </lineage>
</organism>
<name>A0A541BS15_9NOCA</name>
<evidence type="ECO:0000313" key="3">
    <source>
        <dbReference type="EMBL" id="TQF75130.1"/>
    </source>
</evidence>
<keyword evidence="4" id="KW-1185">Reference proteome</keyword>
<dbReference type="SUPFAM" id="SSF51735">
    <property type="entry name" value="NAD(P)-binding Rossmann-fold domains"/>
    <property type="match status" value="1"/>
</dbReference>
<dbReference type="PRINTS" id="PR00081">
    <property type="entry name" value="GDHRDH"/>
</dbReference>
<comment type="caution">
    <text evidence="3">The sequence shown here is derived from an EMBL/GenBank/DDBJ whole genome shotgun (WGS) entry which is preliminary data.</text>
</comment>
<sequence length="253" mass="26034">MPLQSPCAVVTGGSGGIGIEVSRRLAADGLPVAITYRSNAARADALVQELTAAGGRARADQVDLADNTQVADWAQDLTTGFGQPAVLVHAAGPHIPMVHLSKVSPDTFSAHLGAEAAAFFSLVHGFLPALRETRGSVVAVTTAATDRYPVRDGLSAGTKGAVEALVRAFAAEEGRFGVRFNAVGPGMLTDGMAERLMGNSDLDERAQAVAMSRIPLQRFGSAADIAEAVCFLASAKAGFVTGQKLNVDGGYTV</sequence>
<dbReference type="Pfam" id="PF13561">
    <property type="entry name" value="adh_short_C2"/>
    <property type="match status" value="1"/>
</dbReference>
<dbReference type="InterPro" id="IPR036291">
    <property type="entry name" value="NAD(P)-bd_dom_sf"/>
</dbReference>
<dbReference type="Gene3D" id="3.40.50.720">
    <property type="entry name" value="NAD(P)-binding Rossmann-like Domain"/>
    <property type="match status" value="1"/>
</dbReference>
<dbReference type="EMBL" id="VIGH01000001">
    <property type="protein sequence ID" value="TQF75130.1"/>
    <property type="molecule type" value="Genomic_DNA"/>
</dbReference>
<evidence type="ECO:0000256" key="2">
    <source>
        <dbReference type="ARBA" id="ARBA00023002"/>
    </source>
</evidence>
<dbReference type="CDD" id="cd05233">
    <property type="entry name" value="SDR_c"/>
    <property type="match status" value="1"/>
</dbReference>
<dbReference type="AlphaFoldDB" id="A0A541BS15"/>
<dbReference type="Proteomes" id="UP000316256">
    <property type="component" value="Unassembled WGS sequence"/>
</dbReference>
<dbReference type="PANTHER" id="PTHR43639:SF1">
    <property type="entry name" value="SHORT-CHAIN DEHYDROGENASE_REDUCTASE FAMILY PROTEIN"/>
    <property type="match status" value="1"/>
</dbReference>
<evidence type="ECO:0000313" key="4">
    <source>
        <dbReference type="Proteomes" id="UP000316256"/>
    </source>
</evidence>